<feature type="compositionally biased region" description="Basic and acidic residues" evidence="1">
    <location>
        <begin position="354"/>
        <end position="372"/>
    </location>
</feature>
<evidence type="ECO:0000313" key="3">
    <source>
        <dbReference type="Proteomes" id="UP001311232"/>
    </source>
</evidence>
<dbReference type="Proteomes" id="UP001311232">
    <property type="component" value="Unassembled WGS sequence"/>
</dbReference>
<sequence length="573" mass="61292">MAEEQRSPFWGRRLAIPLPGTGPRRNTSSPPSRHKSTVRHTAPSLSSESVLGTAQFLCLVQDSSTPPPQSSCLLSDSKLLVCSSPRRQDTVPPVVEIRTGASISFREGPANTPSSCVASSTSLPGSSLAPAITQRPLVAPDGRTLNMLTHLYSLKLLKTLPPELRAIHTLLHGFCRVQLLFELPYFLFLTSLRYLPTFQIKSPLGPPTTPPASAISEGSADTPASVSAGIQQDAAAFVSAGGQPGVPAPVSTGDQPDISASVSAFPDQPPATAAQLFLLTNFLKFLWGILSEVFGVPVPASAVGRRDTSASADQSTVSSSSSTLLVQTLSSSLPPVSTEGWPVAPVQVPEFREGFKNEPRPHQVPEFREGFKNKPPASRVLELREGFMDEPPPSRVLEFQEGFKEEPPLAKPPEPQQPQPTAKTDLRLDFDPESKSPDSQPDSKSPDSQPDSKSPDSQPDSKPPGFHRGRLPDLVPGGFSTLRGRPPDLPSRGPLLGAAGLQIASSFDAGLLTGSSFVAGLRTTCSFVNASGSPRMSWVLLGRGIMVFPSWTGYPCDPVLNKQNRKAAWMKWR</sequence>
<organism evidence="2 3">
    <name type="scientific">Crenichthys baileyi</name>
    <name type="common">White River springfish</name>
    <dbReference type="NCBI Taxonomy" id="28760"/>
    <lineage>
        <taxon>Eukaryota</taxon>
        <taxon>Metazoa</taxon>
        <taxon>Chordata</taxon>
        <taxon>Craniata</taxon>
        <taxon>Vertebrata</taxon>
        <taxon>Euteleostomi</taxon>
        <taxon>Actinopterygii</taxon>
        <taxon>Neopterygii</taxon>
        <taxon>Teleostei</taxon>
        <taxon>Neoteleostei</taxon>
        <taxon>Acanthomorphata</taxon>
        <taxon>Ovalentaria</taxon>
        <taxon>Atherinomorphae</taxon>
        <taxon>Cyprinodontiformes</taxon>
        <taxon>Goodeidae</taxon>
        <taxon>Crenichthys</taxon>
    </lineage>
</organism>
<comment type="caution">
    <text evidence="2">The sequence shown here is derived from an EMBL/GenBank/DDBJ whole genome shotgun (WGS) entry which is preliminary data.</text>
</comment>
<name>A0AAV9QRH6_9TELE</name>
<evidence type="ECO:0000256" key="1">
    <source>
        <dbReference type="SAM" id="MobiDB-lite"/>
    </source>
</evidence>
<dbReference type="AlphaFoldDB" id="A0AAV9QRH6"/>
<proteinExistence type="predicted"/>
<reference evidence="2 3" key="1">
    <citation type="submission" date="2021-06" db="EMBL/GenBank/DDBJ databases">
        <authorList>
            <person name="Palmer J.M."/>
        </authorList>
    </citation>
    <scope>NUCLEOTIDE SEQUENCE [LARGE SCALE GENOMIC DNA]</scope>
    <source>
        <strain evidence="2 3">MEX-2019</strain>
        <tissue evidence="2">Muscle</tissue>
    </source>
</reference>
<keyword evidence="3" id="KW-1185">Reference proteome</keyword>
<feature type="region of interest" description="Disordered" evidence="1">
    <location>
        <begin position="354"/>
        <end position="376"/>
    </location>
</feature>
<protein>
    <submittedName>
        <fullName evidence="2">Uncharacterized protein</fullName>
    </submittedName>
</protein>
<feature type="region of interest" description="Disordered" evidence="1">
    <location>
        <begin position="1"/>
        <end position="46"/>
    </location>
</feature>
<feature type="compositionally biased region" description="Pro residues" evidence="1">
    <location>
        <begin position="409"/>
        <end position="418"/>
    </location>
</feature>
<accession>A0AAV9QRH6</accession>
<feature type="compositionally biased region" description="Basic and acidic residues" evidence="1">
    <location>
        <begin position="424"/>
        <end position="436"/>
    </location>
</feature>
<feature type="region of interest" description="Disordered" evidence="1">
    <location>
        <begin position="404"/>
        <end position="490"/>
    </location>
</feature>
<evidence type="ECO:0000313" key="2">
    <source>
        <dbReference type="EMBL" id="KAK5599044.1"/>
    </source>
</evidence>
<gene>
    <name evidence="2" type="ORF">CRENBAI_026658</name>
</gene>
<dbReference type="EMBL" id="JAHHUM010002970">
    <property type="protein sequence ID" value="KAK5599044.1"/>
    <property type="molecule type" value="Genomic_DNA"/>
</dbReference>
<feature type="compositionally biased region" description="Low complexity" evidence="1">
    <location>
        <begin position="437"/>
        <end position="464"/>
    </location>
</feature>